<dbReference type="AlphaFoldDB" id="A0A8J2NI20"/>
<feature type="region of interest" description="Disordered" evidence="1">
    <location>
        <begin position="1"/>
        <end position="38"/>
    </location>
</feature>
<keyword evidence="2" id="KW-0472">Membrane</keyword>
<protein>
    <submittedName>
        <fullName evidence="3">Uncharacterized protein</fullName>
    </submittedName>
</protein>
<sequence>KRKRFTRAFAQKRNDQKSDGNTNPENSLETPKTKFFENNSLEMELPPSDDELVEEKIQFEGREVETKNQIPEELLKTVLKYGTSLLHHLIEEDYANLPSGVISLKKTDSKPNQRSTERLNPGNNSISKWLLSLVRVEGDTLANFLRIYRVQLLFDLAFSIFKWFFYAYLGWFIP</sequence>
<feature type="transmembrane region" description="Helical" evidence="2">
    <location>
        <begin position="152"/>
        <end position="173"/>
    </location>
</feature>
<name>A0A8J2NI20_9HEXA</name>
<accession>A0A8J2NI20</accession>
<evidence type="ECO:0000313" key="3">
    <source>
        <dbReference type="EMBL" id="CAG7681480.1"/>
    </source>
</evidence>
<keyword evidence="2" id="KW-1133">Transmembrane helix</keyword>
<gene>
    <name evidence="3" type="ORF">AFUS01_LOCUS2797</name>
</gene>
<feature type="compositionally biased region" description="Polar residues" evidence="1">
    <location>
        <begin position="19"/>
        <end position="38"/>
    </location>
</feature>
<evidence type="ECO:0000313" key="4">
    <source>
        <dbReference type="Proteomes" id="UP000708208"/>
    </source>
</evidence>
<reference evidence="3" key="1">
    <citation type="submission" date="2021-06" db="EMBL/GenBank/DDBJ databases">
        <authorList>
            <person name="Hodson N. C."/>
            <person name="Mongue J. A."/>
            <person name="Jaron S. K."/>
        </authorList>
    </citation>
    <scope>NUCLEOTIDE SEQUENCE</scope>
</reference>
<evidence type="ECO:0000256" key="2">
    <source>
        <dbReference type="SAM" id="Phobius"/>
    </source>
</evidence>
<dbReference type="Proteomes" id="UP000708208">
    <property type="component" value="Unassembled WGS sequence"/>
</dbReference>
<organism evidence="3 4">
    <name type="scientific">Allacma fusca</name>
    <dbReference type="NCBI Taxonomy" id="39272"/>
    <lineage>
        <taxon>Eukaryota</taxon>
        <taxon>Metazoa</taxon>
        <taxon>Ecdysozoa</taxon>
        <taxon>Arthropoda</taxon>
        <taxon>Hexapoda</taxon>
        <taxon>Collembola</taxon>
        <taxon>Symphypleona</taxon>
        <taxon>Sminthuridae</taxon>
        <taxon>Allacma</taxon>
    </lineage>
</organism>
<proteinExistence type="predicted"/>
<feature type="non-terminal residue" evidence="3">
    <location>
        <position position="1"/>
    </location>
</feature>
<evidence type="ECO:0000256" key="1">
    <source>
        <dbReference type="SAM" id="MobiDB-lite"/>
    </source>
</evidence>
<dbReference type="EMBL" id="CAJVCH010016283">
    <property type="protein sequence ID" value="CAG7681480.1"/>
    <property type="molecule type" value="Genomic_DNA"/>
</dbReference>
<keyword evidence="4" id="KW-1185">Reference proteome</keyword>
<comment type="caution">
    <text evidence="3">The sequence shown here is derived from an EMBL/GenBank/DDBJ whole genome shotgun (WGS) entry which is preliminary data.</text>
</comment>
<keyword evidence="2" id="KW-0812">Transmembrane</keyword>